<comment type="catalytic activity">
    <reaction evidence="7">
        <text>L-homoserine + acetyl-CoA = O-acetyl-L-homoserine + CoA</text>
        <dbReference type="Rhea" id="RHEA:13701"/>
        <dbReference type="ChEBI" id="CHEBI:57287"/>
        <dbReference type="ChEBI" id="CHEBI:57288"/>
        <dbReference type="ChEBI" id="CHEBI:57476"/>
        <dbReference type="ChEBI" id="CHEBI:57716"/>
        <dbReference type="EC" id="2.3.1.31"/>
    </reaction>
</comment>
<feature type="active site" evidence="7 8">
    <location>
        <position position="370"/>
    </location>
</feature>
<reference evidence="12" key="1">
    <citation type="submission" date="2015-12" db="EMBL/GenBank/DDBJ databases">
        <authorList>
            <person name="Lodha T.D."/>
            <person name="Chintalapati S."/>
            <person name="Chintalapati V.R."/>
            <person name="Sravanthi T."/>
        </authorList>
    </citation>
    <scope>NUCLEOTIDE SEQUENCE [LARGE SCALE GENOMIC DNA]</scope>
    <source>
        <strain evidence="12">JC133</strain>
    </source>
</reference>
<evidence type="ECO:0000313" key="11">
    <source>
        <dbReference type="EMBL" id="POR03957.1"/>
    </source>
</evidence>
<dbReference type="InterPro" id="IPR008220">
    <property type="entry name" value="HAT_MetX-like"/>
</dbReference>
<dbReference type="FunFam" id="1.10.1740.110:FF:000001">
    <property type="entry name" value="Homoserine O-acetyltransferase"/>
    <property type="match status" value="1"/>
</dbReference>
<feature type="domain" description="AB hydrolase-1" evidence="10">
    <location>
        <begin position="56"/>
        <end position="374"/>
    </location>
</feature>
<dbReference type="Gene3D" id="3.40.50.1820">
    <property type="entry name" value="alpha/beta hydrolase"/>
    <property type="match status" value="1"/>
</dbReference>
<dbReference type="NCBIfam" id="TIGR01392">
    <property type="entry name" value="homoserO_Ac_trn"/>
    <property type="match status" value="1"/>
</dbReference>
<sequence>MQGGDVAQSPNGLVSPRTIQLDLPPGGFPLEGGKTLPEVVVQYETYGTLNSERSNAILLLHAFSGDAHAAGLHTPRDRHPGWWDDMVRPGGAFDTNRFFVICSNVLGGCRGTTGPGSINPATGTPWAMTFPVVTIGDMVAVQHQLLQQMGIQQLHATAGGSMGGMQALEWAIRYPGMSRQTILLASTHRLGAQGIAFNAVGRNAITSDPNWNEGNYYDGPQPSRGLAIARMVGHITYLSSESMRRKFGRRLQEPDQQEPDQREPGQQERRLDFQDQFAVESYLEHQGEKFVDRFDANSYIYLSKALDYYDAGASRGGLEAALSLTNSRFLVLSYSSDWLFPTEQSKEIVYALARAGKDVSFNEINSPYGHDSFLLESQLQRDLISAFLEGGAP</sequence>
<keyword evidence="5 7" id="KW-0486">Methionine biosynthesis</keyword>
<feature type="active site" description="Nucleophile" evidence="7 8">
    <location>
        <position position="161"/>
    </location>
</feature>
<dbReference type="AlphaFoldDB" id="A0A2S4JWQ1"/>
<comment type="function">
    <text evidence="7">Transfers an acetyl group from acetyl-CoA to L-homoserine, forming acetyl-L-homoserine.</text>
</comment>
<dbReference type="GO" id="GO:0009092">
    <property type="term" value="P:homoserine metabolic process"/>
    <property type="evidence" value="ECO:0007669"/>
    <property type="project" value="TreeGrafter"/>
</dbReference>
<dbReference type="PANTHER" id="PTHR32268">
    <property type="entry name" value="HOMOSERINE O-ACETYLTRANSFERASE"/>
    <property type="match status" value="1"/>
</dbReference>
<keyword evidence="4 7" id="KW-0808">Transferase</keyword>
<evidence type="ECO:0000256" key="1">
    <source>
        <dbReference type="ARBA" id="ARBA00011738"/>
    </source>
</evidence>
<dbReference type="HAMAP" id="MF_00296">
    <property type="entry name" value="MetX_acyltransf"/>
    <property type="match status" value="1"/>
</dbReference>
<comment type="caution">
    <text evidence="7">Lacks conserved residue(s) required for the propagation of feature annotation.</text>
</comment>
<organism evidence="11 12">
    <name type="scientific">Alkalispirochaeta sphaeroplastigenens</name>
    <dbReference type="NCBI Taxonomy" id="1187066"/>
    <lineage>
        <taxon>Bacteria</taxon>
        <taxon>Pseudomonadati</taxon>
        <taxon>Spirochaetota</taxon>
        <taxon>Spirochaetia</taxon>
        <taxon>Spirochaetales</taxon>
        <taxon>Spirochaetaceae</taxon>
        <taxon>Alkalispirochaeta</taxon>
    </lineage>
</organism>
<feature type="binding site" evidence="7">
    <location>
        <position position="371"/>
    </location>
    <ligand>
        <name>substrate</name>
    </ligand>
</feature>
<comment type="subcellular location">
    <subcellularLocation>
        <location evidence="7">Cytoplasm</location>
    </subcellularLocation>
</comment>
<evidence type="ECO:0000256" key="9">
    <source>
        <dbReference type="SAM" id="MobiDB-lite"/>
    </source>
</evidence>
<dbReference type="GO" id="GO:0005737">
    <property type="term" value="C:cytoplasm"/>
    <property type="evidence" value="ECO:0007669"/>
    <property type="project" value="UniProtKB-SubCell"/>
</dbReference>
<dbReference type="Gene3D" id="1.10.1740.110">
    <property type="match status" value="1"/>
</dbReference>
<evidence type="ECO:0000256" key="8">
    <source>
        <dbReference type="PIRSR" id="PIRSR000443-1"/>
    </source>
</evidence>
<dbReference type="EC" id="2.3.1.31" evidence="7"/>
<dbReference type="GO" id="GO:0004414">
    <property type="term" value="F:homoserine O-acetyltransferase activity"/>
    <property type="evidence" value="ECO:0007669"/>
    <property type="project" value="UniProtKB-UniRule"/>
</dbReference>
<comment type="subunit">
    <text evidence="1 7">Homodimer.</text>
</comment>
<evidence type="ECO:0000256" key="6">
    <source>
        <dbReference type="ARBA" id="ARBA00023315"/>
    </source>
</evidence>
<accession>A0A2S4JWQ1</accession>
<dbReference type="NCBIfam" id="NF001209">
    <property type="entry name" value="PRK00175.1"/>
    <property type="match status" value="1"/>
</dbReference>
<keyword evidence="6 7" id="KW-0012">Acyltransferase</keyword>
<feature type="active site" evidence="7 8">
    <location>
        <position position="337"/>
    </location>
</feature>
<dbReference type="InterPro" id="IPR029058">
    <property type="entry name" value="AB_hydrolase_fold"/>
</dbReference>
<protein>
    <recommendedName>
        <fullName evidence="7">Homoserine O-acetyltransferase</fullName>
        <shortName evidence="7">HAT</shortName>
        <ecNumber evidence="7">2.3.1.31</ecNumber>
    </recommendedName>
    <alternativeName>
        <fullName evidence="7">Homoserine transacetylase</fullName>
        <shortName evidence="7">HTA</shortName>
    </alternativeName>
</protein>
<dbReference type="InterPro" id="IPR000073">
    <property type="entry name" value="AB_hydrolase_1"/>
</dbReference>
<dbReference type="Proteomes" id="UP000237350">
    <property type="component" value="Unassembled WGS sequence"/>
</dbReference>
<dbReference type="RefSeq" id="WP_245874106.1">
    <property type="nucleotide sequence ID" value="NZ_LPWH01000051.1"/>
</dbReference>
<dbReference type="PIRSF" id="PIRSF000443">
    <property type="entry name" value="Homoser_Ac_trans"/>
    <property type="match status" value="1"/>
</dbReference>
<evidence type="ECO:0000256" key="7">
    <source>
        <dbReference type="HAMAP-Rule" id="MF_00296"/>
    </source>
</evidence>
<feature type="region of interest" description="Disordered" evidence="9">
    <location>
        <begin position="248"/>
        <end position="268"/>
    </location>
</feature>
<dbReference type="EMBL" id="LPWH01000051">
    <property type="protein sequence ID" value="POR03957.1"/>
    <property type="molecule type" value="Genomic_DNA"/>
</dbReference>
<keyword evidence="3 7" id="KW-0028">Amino-acid biosynthesis</keyword>
<comment type="caution">
    <text evidence="11">The sequence shown here is derived from an EMBL/GenBank/DDBJ whole genome shotgun (WGS) entry which is preliminary data.</text>
</comment>
<evidence type="ECO:0000313" key="12">
    <source>
        <dbReference type="Proteomes" id="UP000237350"/>
    </source>
</evidence>
<keyword evidence="2 7" id="KW-0963">Cytoplasm</keyword>
<gene>
    <name evidence="11" type="primary">metX</name>
    <name evidence="7" type="synonym">metXA</name>
    <name evidence="11" type="ORF">AU468_04640</name>
</gene>
<dbReference type="SUPFAM" id="SSF53474">
    <property type="entry name" value="alpha/beta-Hydrolases"/>
    <property type="match status" value="1"/>
</dbReference>
<name>A0A2S4JWQ1_9SPIO</name>
<comment type="similarity">
    <text evidence="7">Belongs to the AB hydrolase superfamily. MetX family.</text>
</comment>
<dbReference type="Pfam" id="PF00561">
    <property type="entry name" value="Abhydrolase_1"/>
    <property type="match status" value="1"/>
</dbReference>
<evidence type="ECO:0000256" key="2">
    <source>
        <dbReference type="ARBA" id="ARBA00022490"/>
    </source>
</evidence>
<evidence type="ECO:0000256" key="5">
    <source>
        <dbReference type="ARBA" id="ARBA00023167"/>
    </source>
</evidence>
<dbReference type="GO" id="GO:0009086">
    <property type="term" value="P:methionine biosynthetic process"/>
    <property type="evidence" value="ECO:0007669"/>
    <property type="project" value="UniProtKB-UniRule"/>
</dbReference>
<comment type="pathway">
    <text evidence="7">Amino-acid biosynthesis; L-methionine biosynthesis via de novo pathway; O-acetyl-L-homoserine from L-homoserine: step 1/1.</text>
</comment>
<feature type="binding site" evidence="7">
    <location>
        <position position="230"/>
    </location>
    <ligand>
        <name>substrate</name>
    </ligand>
</feature>
<evidence type="ECO:0000256" key="3">
    <source>
        <dbReference type="ARBA" id="ARBA00022605"/>
    </source>
</evidence>
<dbReference type="PANTHER" id="PTHR32268:SF11">
    <property type="entry name" value="HOMOSERINE O-ACETYLTRANSFERASE"/>
    <property type="match status" value="1"/>
</dbReference>
<feature type="compositionally biased region" description="Basic and acidic residues" evidence="9">
    <location>
        <begin position="259"/>
        <end position="268"/>
    </location>
</feature>
<evidence type="ECO:0000256" key="4">
    <source>
        <dbReference type="ARBA" id="ARBA00022679"/>
    </source>
</evidence>
<dbReference type="UniPathway" id="UPA00051">
    <property type="reaction ID" value="UER00074"/>
</dbReference>
<proteinExistence type="inferred from homology"/>
<keyword evidence="12" id="KW-1185">Reference proteome</keyword>
<evidence type="ECO:0000259" key="10">
    <source>
        <dbReference type="Pfam" id="PF00561"/>
    </source>
</evidence>